<comment type="similarity">
    <text evidence="1">Belongs to the inositol monophosphatase superfamily.</text>
</comment>
<reference evidence="6 7" key="1">
    <citation type="submission" date="2017-03" db="EMBL/GenBank/DDBJ databases">
        <authorList>
            <person name="Afonso C.L."/>
            <person name="Miller P.J."/>
            <person name="Scott M.A."/>
            <person name="Spackman E."/>
            <person name="Goraichik I."/>
            <person name="Dimitrov K.M."/>
            <person name="Suarez D.L."/>
            <person name="Swayne D.E."/>
        </authorList>
    </citation>
    <scope>NUCLEOTIDE SEQUENCE [LARGE SCALE GENOMIC DNA]</scope>
    <source>
        <strain evidence="6 7">CECT 7751</strain>
    </source>
</reference>
<name>A0A1X7A3A1_9RHOB</name>
<evidence type="ECO:0000256" key="5">
    <source>
        <dbReference type="PIRSR" id="PIRSR600760-2"/>
    </source>
</evidence>
<feature type="binding site" evidence="5">
    <location>
        <position position="98"/>
    </location>
    <ligand>
        <name>Mg(2+)</name>
        <dbReference type="ChEBI" id="CHEBI:18420"/>
        <label>1</label>
        <note>catalytic</note>
    </ligand>
</feature>
<accession>A0A1X7A3A1</accession>
<feature type="binding site" evidence="5">
    <location>
        <position position="95"/>
    </location>
    <ligand>
        <name>Mg(2+)</name>
        <dbReference type="ChEBI" id="CHEBI:18420"/>
        <label>1</label>
        <note>catalytic</note>
    </ligand>
</feature>
<evidence type="ECO:0000256" key="3">
    <source>
        <dbReference type="ARBA" id="ARBA00022801"/>
    </source>
</evidence>
<dbReference type="PRINTS" id="PR00377">
    <property type="entry name" value="IMPHPHTASES"/>
</dbReference>
<dbReference type="CDD" id="cd01638">
    <property type="entry name" value="CysQ"/>
    <property type="match status" value="1"/>
</dbReference>
<dbReference type="EC" id="3.1.3.25" evidence="6"/>
<keyword evidence="7" id="KW-1185">Reference proteome</keyword>
<feature type="binding site" evidence="5">
    <location>
        <position position="77"/>
    </location>
    <ligand>
        <name>Mg(2+)</name>
        <dbReference type="ChEBI" id="CHEBI:18420"/>
        <label>1</label>
        <note>catalytic</note>
    </ligand>
</feature>
<evidence type="ECO:0000313" key="6">
    <source>
        <dbReference type="EMBL" id="SLN69336.1"/>
    </source>
</evidence>
<gene>
    <name evidence="6" type="primary">suhB_4</name>
    <name evidence="6" type="ORF">PSM7751_03676</name>
</gene>
<evidence type="ECO:0000256" key="4">
    <source>
        <dbReference type="ARBA" id="ARBA00022842"/>
    </source>
</evidence>
<feature type="binding site" evidence="5">
    <location>
        <position position="216"/>
    </location>
    <ligand>
        <name>Mg(2+)</name>
        <dbReference type="ChEBI" id="CHEBI:18420"/>
        <label>1</label>
        <note>catalytic</note>
    </ligand>
</feature>
<dbReference type="GO" id="GO:0046854">
    <property type="term" value="P:phosphatidylinositol phosphate biosynthetic process"/>
    <property type="evidence" value="ECO:0007669"/>
    <property type="project" value="InterPro"/>
</dbReference>
<dbReference type="EMBL" id="FWFN01000008">
    <property type="protein sequence ID" value="SLN69336.1"/>
    <property type="molecule type" value="Genomic_DNA"/>
</dbReference>
<evidence type="ECO:0000256" key="2">
    <source>
        <dbReference type="ARBA" id="ARBA00022723"/>
    </source>
</evidence>
<dbReference type="InterPro" id="IPR020550">
    <property type="entry name" value="Inositol_monophosphatase_CS"/>
</dbReference>
<keyword evidence="2 5" id="KW-0479">Metal-binding</keyword>
<comment type="cofactor">
    <cofactor evidence="5">
        <name>Mg(2+)</name>
        <dbReference type="ChEBI" id="CHEBI:18420"/>
    </cofactor>
</comment>
<keyword evidence="4 5" id="KW-0460">Magnesium</keyword>
<dbReference type="InterPro" id="IPR020583">
    <property type="entry name" value="Inositol_monoP_metal-BS"/>
</dbReference>
<keyword evidence="3 6" id="KW-0378">Hydrolase</keyword>
<dbReference type="Proteomes" id="UP000193963">
    <property type="component" value="Unassembled WGS sequence"/>
</dbReference>
<dbReference type="PROSITE" id="PS00630">
    <property type="entry name" value="IMP_2"/>
    <property type="match status" value="1"/>
</dbReference>
<dbReference type="Gene3D" id="3.30.540.10">
    <property type="entry name" value="Fructose-1,6-Bisphosphatase, subunit A, domain 1"/>
    <property type="match status" value="1"/>
</dbReference>
<protein>
    <submittedName>
        <fullName evidence="6">Inositol-1-monophosphatase</fullName>
        <ecNumber evidence="6">3.1.3.25</ecNumber>
    </submittedName>
</protein>
<dbReference type="SUPFAM" id="SSF56655">
    <property type="entry name" value="Carbohydrate phosphatase"/>
    <property type="match status" value="1"/>
</dbReference>
<evidence type="ECO:0000256" key="1">
    <source>
        <dbReference type="ARBA" id="ARBA00009759"/>
    </source>
</evidence>
<feature type="binding site" evidence="5">
    <location>
        <position position="97"/>
    </location>
    <ligand>
        <name>Mg(2+)</name>
        <dbReference type="ChEBI" id="CHEBI:18420"/>
        <label>1</label>
        <note>catalytic</note>
    </ligand>
</feature>
<dbReference type="Pfam" id="PF00459">
    <property type="entry name" value="Inositol_P"/>
    <property type="match status" value="1"/>
</dbReference>
<dbReference type="PROSITE" id="PS00629">
    <property type="entry name" value="IMP_1"/>
    <property type="match status" value="1"/>
</dbReference>
<dbReference type="GO" id="GO:0046872">
    <property type="term" value="F:metal ion binding"/>
    <property type="evidence" value="ECO:0007669"/>
    <property type="project" value="UniProtKB-KW"/>
</dbReference>
<dbReference type="InterPro" id="IPR000760">
    <property type="entry name" value="Inositol_monophosphatase-like"/>
</dbReference>
<dbReference type="AlphaFoldDB" id="A0A1X7A3A1"/>
<proteinExistence type="inferred from homology"/>
<dbReference type="GO" id="GO:0008934">
    <property type="term" value="F:inositol monophosphate 1-phosphatase activity"/>
    <property type="evidence" value="ECO:0007669"/>
    <property type="project" value="TreeGrafter"/>
</dbReference>
<organism evidence="6 7">
    <name type="scientific">Pseudooceanicola marinus</name>
    <dbReference type="NCBI Taxonomy" id="396013"/>
    <lineage>
        <taxon>Bacteria</taxon>
        <taxon>Pseudomonadati</taxon>
        <taxon>Pseudomonadota</taxon>
        <taxon>Alphaproteobacteria</taxon>
        <taxon>Rhodobacterales</taxon>
        <taxon>Paracoccaceae</taxon>
        <taxon>Pseudooceanicola</taxon>
    </lineage>
</organism>
<dbReference type="PANTHER" id="PTHR20854:SF4">
    <property type="entry name" value="INOSITOL-1-MONOPHOSPHATASE-RELATED"/>
    <property type="match status" value="1"/>
</dbReference>
<dbReference type="GO" id="GO:0007165">
    <property type="term" value="P:signal transduction"/>
    <property type="evidence" value="ECO:0007669"/>
    <property type="project" value="TreeGrafter"/>
</dbReference>
<sequence>MPEADPRAHARHAQDMALLVAAAREVGEIALRYAAKGAQSWEKPDGQGPVTEADLAVDAALHAALGAARPDYGWLSEERPDDPVRLGHERVFIIDPIDGTRAFMKGDQAWAHSLAVAEGGRVTAAVVFLPAMDKLYAAARGQGATLNGAAIRATTTSSLTGARLLAAKPNYAPENWSGPVPDVSRHYRPSLAYRLSLVAEGRFDAMMTLRPSWEWDIAAGSLIVEEAGATACDRSGGPLVFNRDRPLLDGVIAASVGLQDQILSRLAPDAPRDPLPPLRD</sequence>
<dbReference type="GO" id="GO:0006020">
    <property type="term" value="P:inositol metabolic process"/>
    <property type="evidence" value="ECO:0007669"/>
    <property type="project" value="TreeGrafter"/>
</dbReference>
<dbReference type="PANTHER" id="PTHR20854">
    <property type="entry name" value="INOSITOL MONOPHOSPHATASE"/>
    <property type="match status" value="1"/>
</dbReference>
<evidence type="ECO:0000313" key="7">
    <source>
        <dbReference type="Proteomes" id="UP000193963"/>
    </source>
</evidence>
<dbReference type="Gene3D" id="3.40.190.80">
    <property type="match status" value="1"/>
</dbReference>